<dbReference type="PANTHER" id="PTHR13153:SF5">
    <property type="entry name" value="GATOR COMPLEX PROTEIN NPRL3"/>
    <property type="match status" value="1"/>
</dbReference>
<keyword evidence="1" id="KW-0469">Meiosis</keyword>
<dbReference type="GO" id="GO:0010508">
    <property type="term" value="P:positive regulation of autophagy"/>
    <property type="evidence" value="ECO:0007669"/>
    <property type="project" value="TreeGrafter"/>
</dbReference>
<feature type="region of interest" description="Disordered" evidence="2">
    <location>
        <begin position="105"/>
        <end position="141"/>
    </location>
</feature>
<reference evidence="3 4" key="1">
    <citation type="journal article" date="2015" name="Sci. Rep.">
        <title>Chromosome-level genome map provides insights into diverse defense mechanisms in the medicinal fungus Ganoderma sinense.</title>
        <authorList>
            <person name="Zhu Y."/>
            <person name="Xu J."/>
            <person name="Sun C."/>
            <person name="Zhou S."/>
            <person name="Xu H."/>
            <person name="Nelson D.R."/>
            <person name="Qian J."/>
            <person name="Song J."/>
            <person name="Luo H."/>
            <person name="Xiang L."/>
            <person name="Li Y."/>
            <person name="Xu Z."/>
            <person name="Ji A."/>
            <person name="Wang L."/>
            <person name="Lu S."/>
            <person name="Hayward A."/>
            <person name="Sun W."/>
            <person name="Li X."/>
            <person name="Schwartz D.C."/>
            <person name="Wang Y."/>
            <person name="Chen S."/>
        </authorList>
    </citation>
    <scope>NUCLEOTIDE SEQUENCE [LARGE SCALE GENOMIC DNA]</scope>
    <source>
        <strain evidence="3 4">ZZ0214-1</strain>
    </source>
</reference>
<comment type="similarity">
    <text evidence="1">Belongs to the NPR3 family.</text>
</comment>
<dbReference type="Proteomes" id="UP000230002">
    <property type="component" value="Unassembled WGS sequence"/>
</dbReference>
<comment type="caution">
    <text evidence="3">The sequence shown here is derived from an EMBL/GenBank/DDBJ whole genome shotgun (WGS) entry which is preliminary data.</text>
</comment>
<comment type="function">
    <text evidence="1">Mediates inactivation of the TORC1 complex in response to amino acid starvation. Required for meiotic nuclear division.</text>
</comment>
<feature type="compositionally biased region" description="Basic and acidic residues" evidence="2">
    <location>
        <begin position="33"/>
        <end position="44"/>
    </location>
</feature>
<dbReference type="STRING" id="1077348.A0A2G8SNQ8"/>
<dbReference type="EMBL" id="AYKW01000003">
    <property type="protein sequence ID" value="PIL35404.1"/>
    <property type="molecule type" value="Genomic_DNA"/>
</dbReference>
<proteinExistence type="inferred from homology"/>
<accession>A0A2G8SNQ8</accession>
<dbReference type="InterPro" id="IPR005365">
    <property type="entry name" value="Npr3"/>
</dbReference>
<dbReference type="PANTHER" id="PTHR13153">
    <property type="entry name" value="CGTHBA PROTEIN -14 GENE PROTEIN"/>
    <property type="match status" value="1"/>
</dbReference>
<dbReference type="GO" id="GO:0005774">
    <property type="term" value="C:vacuolar membrane"/>
    <property type="evidence" value="ECO:0007669"/>
    <property type="project" value="UniProtKB-SubCell"/>
</dbReference>
<dbReference type="AlphaFoldDB" id="A0A2G8SNQ8"/>
<protein>
    <recommendedName>
        <fullName evidence="1">Nitrogen permease regulator 3</fullName>
    </recommendedName>
    <alternativeName>
        <fullName evidence="1">Required for meiotic nuclear division protein 11</fullName>
    </alternativeName>
</protein>
<keyword evidence="4" id="KW-1185">Reference proteome</keyword>
<gene>
    <name evidence="3" type="ORF">GSI_02130</name>
</gene>
<evidence type="ECO:0000256" key="2">
    <source>
        <dbReference type="SAM" id="MobiDB-lite"/>
    </source>
</evidence>
<dbReference type="GO" id="GO:1904262">
    <property type="term" value="P:negative regulation of TORC1 signaling"/>
    <property type="evidence" value="ECO:0007669"/>
    <property type="project" value="TreeGrafter"/>
</dbReference>
<evidence type="ECO:0000256" key="1">
    <source>
        <dbReference type="RuleBase" id="RU368069"/>
    </source>
</evidence>
<dbReference type="GO" id="GO:0038202">
    <property type="term" value="P:TORC1 signaling"/>
    <property type="evidence" value="ECO:0007669"/>
    <property type="project" value="TreeGrafter"/>
</dbReference>
<organism evidence="3 4">
    <name type="scientific">Ganoderma sinense ZZ0214-1</name>
    <dbReference type="NCBI Taxonomy" id="1077348"/>
    <lineage>
        <taxon>Eukaryota</taxon>
        <taxon>Fungi</taxon>
        <taxon>Dikarya</taxon>
        <taxon>Basidiomycota</taxon>
        <taxon>Agaricomycotina</taxon>
        <taxon>Agaricomycetes</taxon>
        <taxon>Polyporales</taxon>
        <taxon>Polyporaceae</taxon>
        <taxon>Ganoderma</taxon>
    </lineage>
</organism>
<feature type="region of interest" description="Disordered" evidence="2">
    <location>
        <begin position="16"/>
        <end position="45"/>
    </location>
</feature>
<dbReference type="GO" id="GO:0034198">
    <property type="term" value="P:cellular response to amino acid starvation"/>
    <property type="evidence" value="ECO:0007669"/>
    <property type="project" value="TreeGrafter"/>
</dbReference>
<dbReference type="Pfam" id="PF03666">
    <property type="entry name" value="NPR3"/>
    <property type="match status" value="2"/>
</dbReference>
<evidence type="ECO:0000313" key="3">
    <source>
        <dbReference type="EMBL" id="PIL35404.1"/>
    </source>
</evidence>
<keyword evidence="1" id="KW-0732">Signal</keyword>
<name>A0A2G8SNQ8_9APHY</name>
<dbReference type="GO" id="GO:1990130">
    <property type="term" value="C:GATOR1 complex"/>
    <property type="evidence" value="ECO:0007669"/>
    <property type="project" value="TreeGrafter"/>
</dbReference>
<evidence type="ECO:0000313" key="4">
    <source>
        <dbReference type="Proteomes" id="UP000230002"/>
    </source>
</evidence>
<comment type="subcellular location">
    <subcellularLocation>
        <location evidence="1">Vacuole membrane</location>
        <topology evidence="1">Peripheral membrane protein</topology>
    </subcellularLocation>
</comment>
<sequence length="349" mass="38674">MEYYWELPSARRNRAASFTRPTASHPMSRRASPSKDDNVDRDASRLGGLSDEYDTLLGYSAEFLAQILCPQRPMCHRKFELIVDNIRIAGGGSKRRKLFAGKGLSSLKDDEKSTPDMPDTQGEEQNDGSLERSGRTASSDSGGVQTFCFVIVLDLLDPSSSSSRNISKYFDTVYEQITFNVTAVLYQGQITSRYVDKECDVLSSLREDFANREAGFMYEALKVSTIAHQYFLILLNARKPIPGLRVGQHLPGCEGTPPDPAGAPTSSALSPQIWPQGGPPAVKHVKPRTVSRALPSTIFLLGQLLPPFLDSLLQVYENGYREEDVVDEDNEQNTWGLELSFAWTLPAVN</sequence>
<feature type="region of interest" description="Disordered" evidence="2">
    <location>
        <begin position="248"/>
        <end position="271"/>
    </location>
</feature>
<dbReference type="GO" id="GO:0051321">
    <property type="term" value="P:meiotic cell cycle"/>
    <property type="evidence" value="ECO:0007669"/>
    <property type="project" value="UniProtKB-UniRule"/>
</dbReference>
<dbReference type="OrthoDB" id="18648at2759"/>